<comment type="caution">
    <text evidence="1">The sequence shown here is derived from an EMBL/GenBank/DDBJ whole genome shotgun (WGS) entry which is preliminary data.</text>
</comment>
<accession>A0A4Z0MJN8</accession>
<organism evidence="1 2">
    <name type="scientific">Hymenobacter wooponensis</name>
    <dbReference type="NCBI Taxonomy" id="1525360"/>
    <lineage>
        <taxon>Bacteria</taxon>
        <taxon>Pseudomonadati</taxon>
        <taxon>Bacteroidota</taxon>
        <taxon>Cytophagia</taxon>
        <taxon>Cytophagales</taxon>
        <taxon>Hymenobacteraceae</taxon>
        <taxon>Hymenobacter</taxon>
    </lineage>
</organism>
<sequence length="134" mass="15049">MAAALLLYSGVFHLAMVALINAAFCFSMRKGIELDLGSRQYRLFTSLFGFRAGDWEKLPLVQHITMKYFSDLVTSGKECRIRTDQHKRYIVMFSVSGSSQGVILQDTLSYDTASSLTKFLAESLNVEAKLYDSV</sequence>
<evidence type="ECO:0000313" key="1">
    <source>
        <dbReference type="EMBL" id="TGD79731.1"/>
    </source>
</evidence>
<evidence type="ECO:0000313" key="2">
    <source>
        <dbReference type="Proteomes" id="UP000298284"/>
    </source>
</evidence>
<dbReference type="Proteomes" id="UP000298284">
    <property type="component" value="Unassembled WGS sequence"/>
</dbReference>
<dbReference type="AlphaFoldDB" id="A0A4Z0MJN8"/>
<dbReference type="EMBL" id="SRKZ01000004">
    <property type="protein sequence ID" value="TGD79731.1"/>
    <property type="molecule type" value="Genomic_DNA"/>
</dbReference>
<dbReference type="RefSeq" id="WP_135531475.1">
    <property type="nucleotide sequence ID" value="NZ_SRKZ01000004.1"/>
</dbReference>
<keyword evidence="2" id="KW-1185">Reference proteome</keyword>
<name>A0A4Z0MJN8_9BACT</name>
<protein>
    <submittedName>
        <fullName evidence="1">Uncharacterized protein</fullName>
    </submittedName>
</protein>
<gene>
    <name evidence="1" type="ORF">EU557_16070</name>
</gene>
<dbReference type="OrthoDB" id="886404at2"/>
<reference evidence="1 2" key="1">
    <citation type="submission" date="2019-04" db="EMBL/GenBank/DDBJ databases">
        <authorList>
            <person name="Feng G."/>
            <person name="Zhang J."/>
            <person name="Zhu H."/>
        </authorList>
    </citation>
    <scope>NUCLEOTIDE SEQUENCE [LARGE SCALE GENOMIC DNA]</scope>
    <source>
        <strain evidence="1 2">JCM 19491</strain>
    </source>
</reference>
<proteinExistence type="predicted"/>